<dbReference type="Proteomes" id="UP000308652">
    <property type="component" value="Unassembled WGS sequence"/>
</dbReference>
<gene>
    <name evidence="2" type="ORF">BDQ12DRAFT_684387</name>
</gene>
<keyword evidence="1" id="KW-0472">Membrane</keyword>
<dbReference type="EMBL" id="ML213605">
    <property type="protein sequence ID" value="TFK37943.1"/>
    <property type="molecule type" value="Genomic_DNA"/>
</dbReference>
<sequence length="63" mass="7144">MNFLHSLNTFNLWSSTTAQSFVWLLFLNIYHLPLLSPSFLIVASSRTMPTLVISSNSRRSLAT</sequence>
<reference evidence="2 3" key="1">
    <citation type="journal article" date="2019" name="Nat. Ecol. Evol.">
        <title>Megaphylogeny resolves global patterns of mushroom evolution.</title>
        <authorList>
            <person name="Varga T."/>
            <person name="Krizsan K."/>
            <person name="Foldi C."/>
            <person name="Dima B."/>
            <person name="Sanchez-Garcia M."/>
            <person name="Sanchez-Ramirez S."/>
            <person name="Szollosi G.J."/>
            <person name="Szarkandi J.G."/>
            <person name="Papp V."/>
            <person name="Albert L."/>
            <person name="Andreopoulos W."/>
            <person name="Angelini C."/>
            <person name="Antonin V."/>
            <person name="Barry K.W."/>
            <person name="Bougher N.L."/>
            <person name="Buchanan P."/>
            <person name="Buyck B."/>
            <person name="Bense V."/>
            <person name="Catcheside P."/>
            <person name="Chovatia M."/>
            <person name="Cooper J."/>
            <person name="Damon W."/>
            <person name="Desjardin D."/>
            <person name="Finy P."/>
            <person name="Geml J."/>
            <person name="Haridas S."/>
            <person name="Hughes K."/>
            <person name="Justo A."/>
            <person name="Karasinski D."/>
            <person name="Kautmanova I."/>
            <person name="Kiss B."/>
            <person name="Kocsube S."/>
            <person name="Kotiranta H."/>
            <person name="LaButti K.M."/>
            <person name="Lechner B.E."/>
            <person name="Liimatainen K."/>
            <person name="Lipzen A."/>
            <person name="Lukacs Z."/>
            <person name="Mihaltcheva S."/>
            <person name="Morgado L.N."/>
            <person name="Niskanen T."/>
            <person name="Noordeloos M.E."/>
            <person name="Ohm R.A."/>
            <person name="Ortiz-Santana B."/>
            <person name="Ovrebo C."/>
            <person name="Racz N."/>
            <person name="Riley R."/>
            <person name="Savchenko A."/>
            <person name="Shiryaev A."/>
            <person name="Soop K."/>
            <person name="Spirin V."/>
            <person name="Szebenyi C."/>
            <person name="Tomsovsky M."/>
            <person name="Tulloss R.E."/>
            <person name="Uehling J."/>
            <person name="Grigoriev I.V."/>
            <person name="Vagvolgyi C."/>
            <person name="Papp T."/>
            <person name="Martin F.M."/>
            <person name="Miettinen O."/>
            <person name="Hibbett D.S."/>
            <person name="Nagy L.G."/>
        </authorList>
    </citation>
    <scope>NUCLEOTIDE SEQUENCE [LARGE SCALE GENOMIC DNA]</scope>
    <source>
        <strain evidence="2 3">CBS 166.37</strain>
    </source>
</reference>
<name>A0A5C3LZU4_9AGAR</name>
<proteinExistence type="predicted"/>
<evidence type="ECO:0000313" key="2">
    <source>
        <dbReference type="EMBL" id="TFK37943.1"/>
    </source>
</evidence>
<keyword evidence="1" id="KW-1133">Transmembrane helix</keyword>
<evidence type="ECO:0000256" key="1">
    <source>
        <dbReference type="SAM" id="Phobius"/>
    </source>
</evidence>
<evidence type="ECO:0000313" key="3">
    <source>
        <dbReference type="Proteomes" id="UP000308652"/>
    </source>
</evidence>
<protein>
    <submittedName>
        <fullName evidence="2">Uncharacterized protein</fullName>
    </submittedName>
</protein>
<accession>A0A5C3LZU4</accession>
<dbReference type="AlphaFoldDB" id="A0A5C3LZU4"/>
<keyword evidence="1" id="KW-0812">Transmembrane</keyword>
<feature type="transmembrane region" description="Helical" evidence="1">
    <location>
        <begin position="20"/>
        <end position="43"/>
    </location>
</feature>
<keyword evidence="3" id="KW-1185">Reference proteome</keyword>
<organism evidence="2 3">
    <name type="scientific">Crucibulum laeve</name>
    <dbReference type="NCBI Taxonomy" id="68775"/>
    <lineage>
        <taxon>Eukaryota</taxon>
        <taxon>Fungi</taxon>
        <taxon>Dikarya</taxon>
        <taxon>Basidiomycota</taxon>
        <taxon>Agaricomycotina</taxon>
        <taxon>Agaricomycetes</taxon>
        <taxon>Agaricomycetidae</taxon>
        <taxon>Agaricales</taxon>
        <taxon>Agaricineae</taxon>
        <taxon>Nidulariaceae</taxon>
        <taxon>Crucibulum</taxon>
    </lineage>
</organism>